<sequence length="241" mass="26997">MVSQKVFFKVLPLLAFVAFLSSQDAFAQGPDKIKISPENGGVNADIRKKAYRYSSFVDGRVTFLNGTTVVSKLNYNLLTGEIEFIDSSNDTLALADLFTIHSIAIGDDQYFYDKEGESLLKLLEDYASTKLLIKEKYELADIKNKGAMGKESSSLSPTTTGMYSDAGGVYQLSPNATMEFTVKSAYYLADINDHYVEANKRNTLKLFSDHKSSVAKYIKENKPDFDNEEELRKLLQHCNKL</sequence>
<reference evidence="3" key="1">
    <citation type="submission" date="2017-06" db="EMBL/GenBank/DDBJ databases">
        <authorList>
            <person name="Varghese N."/>
            <person name="Submissions S."/>
        </authorList>
    </citation>
    <scope>NUCLEOTIDE SEQUENCE [LARGE SCALE GENOMIC DNA]</scope>
    <source>
        <strain evidence="3">NKM1</strain>
    </source>
</reference>
<feature type="signal peptide" evidence="1">
    <location>
        <begin position="1"/>
        <end position="27"/>
    </location>
</feature>
<keyword evidence="3" id="KW-1185">Reference proteome</keyword>
<evidence type="ECO:0000256" key="1">
    <source>
        <dbReference type="SAM" id="SignalP"/>
    </source>
</evidence>
<feature type="chain" id="PRO_5013145014" description="DUF4369 domain-containing protein" evidence="1">
    <location>
        <begin position="28"/>
        <end position="241"/>
    </location>
</feature>
<keyword evidence="1" id="KW-0732">Signal</keyword>
<evidence type="ECO:0000313" key="3">
    <source>
        <dbReference type="Proteomes" id="UP000198432"/>
    </source>
</evidence>
<gene>
    <name evidence="2" type="ORF">SAMN06296052_10460</name>
</gene>
<organism evidence="2 3">
    <name type="scientific">Pontibacter ummariensis</name>
    <dbReference type="NCBI Taxonomy" id="1610492"/>
    <lineage>
        <taxon>Bacteria</taxon>
        <taxon>Pseudomonadati</taxon>
        <taxon>Bacteroidota</taxon>
        <taxon>Cytophagia</taxon>
        <taxon>Cytophagales</taxon>
        <taxon>Hymenobacteraceae</taxon>
        <taxon>Pontibacter</taxon>
    </lineage>
</organism>
<accession>A0A239D5V5</accession>
<dbReference type="OrthoDB" id="1100665at2"/>
<proteinExistence type="predicted"/>
<dbReference type="EMBL" id="FZOQ01000004">
    <property type="protein sequence ID" value="SNS27398.1"/>
    <property type="molecule type" value="Genomic_DNA"/>
</dbReference>
<dbReference type="Proteomes" id="UP000198432">
    <property type="component" value="Unassembled WGS sequence"/>
</dbReference>
<name>A0A239D5V5_9BACT</name>
<evidence type="ECO:0000313" key="2">
    <source>
        <dbReference type="EMBL" id="SNS27398.1"/>
    </source>
</evidence>
<evidence type="ECO:0008006" key="4">
    <source>
        <dbReference type="Google" id="ProtNLM"/>
    </source>
</evidence>
<dbReference type="AlphaFoldDB" id="A0A239D5V5"/>
<protein>
    <recommendedName>
        <fullName evidence="4">DUF4369 domain-containing protein</fullName>
    </recommendedName>
</protein>
<dbReference type="RefSeq" id="WP_089318251.1">
    <property type="nucleotide sequence ID" value="NZ_FZOQ01000004.1"/>
</dbReference>